<organism evidence="1 2">
    <name type="scientific">Catharanthus roseus</name>
    <name type="common">Madagascar periwinkle</name>
    <name type="synonym">Vinca rosea</name>
    <dbReference type="NCBI Taxonomy" id="4058"/>
    <lineage>
        <taxon>Eukaryota</taxon>
        <taxon>Viridiplantae</taxon>
        <taxon>Streptophyta</taxon>
        <taxon>Embryophyta</taxon>
        <taxon>Tracheophyta</taxon>
        <taxon>Spermatophyta</taxon>
        <taxon>Magnoliopsida</taxon>
        <taxon>eudicotyledons</taxon>
        <taxon>Gunneridae</taxon>
        <taxon>Pentapetalae</taxon>
        <taxon>asterids</taxon>
        <taxon>lamiids</taxon>
        <taxon>Gentianales</taxon>
        <taxon>Apocynaceae</taxon>
        <taxon>Rauvolfioideae</taxon>
        <taxon>Vinceae</taxon>
        <taxon>Catharanthinae</taxon>
        <taxon>Catharanthus</taxon>
    </lineage>
</organism>
<dbReference type="Proteomes" id="UP001060085">
    <property type="component" value="Linkage Group LG04"/>
</dbReference>
<reference evidence="2" key="1">
    <citation type="journal article" date="2023" name="Nat. Plants">
        <title>Single-cell RNA sequencing provides a high-resolution roadmap for understanding the multicellular compartmentation of specialized metabolism.</title>
        <authorList>
            <person name="Sun S."/>
            <person name="Shen X."/>
            <person name="Li Y."/>
            <person name="Li Y."/>
            <person name="Wang S."/>
            <person name="Li R."/>
            <person name="Zhang H."/>
            <person name="Shen G."/>
            <person name="Guo B."/>
            <person name="Wei J."/>
            <person name="Xu J."/>
            <person name="St-Pierre B."/>
            <person name="Chen S."/>
            <person name="Sun C."/>
        </authorList>
    </citation>
    <scope>NUCLEOTIDE SEQUENCE [LARGE SCALE GENOMIC DNA]</scope>
</reference>
<evidence type="ECO:0000313" key="1">
    <source>
        <dbReference type="EMBL" id="KAI5666437.1"/>
    </source>
</evidence>
<gene>
    <name evidence="1" type="ORF">M9H77_16290</name>
</gene>
<dbReference type="EMBL" id="CM044704">
    <property type="protein sequence ID" value="KAI5666437.1"/>
    <property type="molecule type" value="Genomic_DNA"/>
</dbReference>
<sequence>MNRTLTQKINTTYSVTADRTTPKQIYETDSNEQKLLQKNPRAVNQHKNGSNSRSNRCIQSRVDLKPSGSRTVAPTTVALIPLKRFDLLPRDPSGLGLDTYSRSRTSSASSNRKNPSANRWPQRRKLSVSLSRNALSSHCSHIHGNPKVSWHRRASWSPEGSHRKMNRQTARRKRERRQKVREQEAAAAQHRVKNERIRAAEENKIFI</sequence>
<proteinExistence type="predicted"/>
<name>A0ACC0B1D1_CATRO</name>
<evidence type="ECO:0000313" key="2">
    <source>
        <dbReference type="Proteomes" id="UP001060085"/>
    </source>
</evidence>
<protein>
    <submittedName>
        <fullName evidence="1">Uncharacterized protein</fullName>
    </submittedName>
</protein>
<keyword evidence="2" id="KW-1185">Reference proteome</keyword>
<comment type="caution">
    <text evidence="1">The sequence shown here is derived from an EMBL/GenBank/DDBJ whole genome shotgun (WGS) entry which is preliminary data.</text>
</comment>
<accession>A0ACC0B1D1</accession>